<gene>
    <name evidence="16" type="ORF">Fcan01_15844</name>
</gene>
<dbReference type="InterPro" id="IPR003593">
    <property type="entry name" value="AAA+_ATPase"/>
</dbReference>
<evidence type="ECO:0000256" key="14">
    <source>
        <dbReference type="RuleBase" id="RU003651"/>
    </source>
</evidence>
<dbReference type="InterPro" id="IPR003959">
    <property type="entry name" value="ATPase_AAA_core"/>
</dbReference>
<dbReference type="SMART" id="SM00382">
    <property type="entry name" value="AAA"/>
    <property type="match status" value="1"/>
</dbReference>
<feature type="domain" description="AAA+ ATPase" evidence="15">
    <location>
        <begin position="231"/>
        <end position="365"/>
    </location>
</feature>
<keyword evidence="7" id="KW-0378">Hydrolase</keyword>
<evidence type="ECO:0000256" key="7">
    <source>
        <dbReference type="ARBA" id="ARBA00022801"/>
    </source>
</evidence>
<evidence type="ECO:0000256" key="12">
    <source>
        <dbReference type="ARBA" id="ARBA00032816"/>
    </source>
</evidence>
<keyword evidence="8 14" id="KW-0067">ATP-binding</keyword>
<dbReference type="GO" id="GO:0016887">
    <property type="term" value="F:ATP hydrolysis activity"/>
    <property type="evidence" value="ECO:0007669"/>
    <property type="project" value="InterPro"/>
</dbReference>
<dbReference type="PROSITE" id="PS51257">
    <property type="entry name" value="PROKAR_LIPOPROTEIN"/>
    <property type="match status" value="1"/>
</dbReference>
<organism evidence="16 17">
    <name type="scientific">Folsomia candida</name>
    <name type="common">Springtail</name>
    <dbReference type="NCBI Taxonomy" id="158441"/>
    <lineage>
        <taxon>Eukaryota</taxon>
        <taxon>Metazoa</taxon>
        <taxon>Ecdysozoa</taxon>
        <taxon>Arthropoda</taxon>
        <taxon>Hexapoda</taxon>
        <taxon>Collembola</taxon>
        <taxon>Entomobryomorpha</taxon>
        <taxon>Isotomoidea</taxon>
        <taxon>Isotomidae</taxon>
        <taxon>Proisotominae</taxon>
        <taxon>Folsomia</taxon>
    </lineage>
</organism>
<keyword evidence="6" id="KW-0999">Mitochondrion inner membrane</keyword>
<keyword evidence="17" id="KW-1185">Reference proteome</keyword>
<evidence type="ECO:0000256" key="8">
    <source>
        <dbReference type="ARBA" id="ARBA00022840"/>
    </source>
</evidence>
<comment type="catalytic activity">
    <reaction evidence="13">
        <text>ATP + H2O = ADP + phosphate + H(+)</text>
        <dbReference type="Rhea" id="RHEA:13065"/>
        <dbReference type="ChEBI" id="CHEBI:15377"/>
        <dbReference type="ChEBI" id="CHEBI:15378"/>
        <dbReference type="ChEBI" id="CHEBI:30616"/>
        <dbReference type="ChEBI" id="CHEBI:43474"/>
        <dbReference type="ChEBI" id="CHEBI:456216"/>
    </reaction>
    <physiologicalReaction direction="left-to-right" evidence="13">
        <dbReference type="Rhea" id="RHEA:13066"/>
    </physiologicalReaction>
</comment>
<keyword evidence="5 14" id="KW-0547">Nucleotide-binding</keyword>
<protein>
    <recommendedName>
        <fullName evidence="3">Mitochondrial chaperone BCS1</fullName>
    </recommendedName>
    <alternativeName>
        <fullName evidence="12">BCS1-like protein</fullName>
    </alternativeName>
</protein>
<reference evidence="16 17" key="1">
    <citation type="submission" date="2015-12" db="EMBL/GenBank/DDBJ databases">
        <title>The genome of Folsomia candida.</title>
        <authorList>
            <person name="Faddeeva A."/>
            <person name="Derks M.F."/>
            <person name="Anvar Y."/>
            <person name="Smit S."/>
            <person name="Van Straalen N."/>
            <person name="Roelofs D."/>
        </authorList>
    </citation>
    <scope>NUCLEOTIDE SEQUENCE [LARGE SCALE GENOMIC DNA]</scope>
    <source>
        <strain evidence="16 17">VU population</strain>
        <tissue evidence="16">Whole body</tissue>
    </source>
</reference>
<keyword evidence="11" id="KW-0472">Membrane</keyword>
<evidence type="ECO:0000256" key="5">
    <source>
        <dbReference type="ARBA" id="ARBA00022741"/>
    </source>
</evidence>
<dbReference type="Gene3D" id="3.40.50.300">
    <property type="entry name" value="P-loop containing nucleotide triphosphate hydrolases"/>
    <property type="match status" value="1"/>
</dbReference>
<dbReference type="Pfam" id="PF00004">
    <property type="entry name" value="AAA"/>
    <property type="match status" value="1"/>
</dbReference>
<evidence type="ECO:0000313" key="17">
    <source>
        <dbReference type="Proteomes" id="UP000198287"/>
    </source>
</evidence>
<evidence type="ECO:0000256" key="13">
    <source>
        <dbReference type="ARBA" id="ARBA00048778"/>
    </source>
</evidence>
<comment type="caution">
    <text evidence="16">The sequence shown here is derived from an EMBL/GenBank/DDBJ whole genome shotgun (WGS) entry which is preliminary data.</text>
</comment>
<dbReference type="PANTHER" id="PTHR23070">
    <property type="entry name" value="BCS1 AAA-TYPE ATPASE"/>
    <property type="match status" value="1"/>
</dbReference>
<evidence type="ECO:0000256" key="9">
    <source>
        <dbReference type="ARBA" id="ARBA00022989"/>
    </source>
</evidence>
<accession>A0A226DYS4</accession>
<keyword evidence="10" id="KW-0496">Mitochondrion</keyword>
<evidence type="ECO:0000256" key="11">
    <source>
        <dbReference type="ARBA" id="ARBA00023136"/>
    </source>
</evidence>
<dbReference type="SUPFAM" id="SSF52540">
    <property type="entry name" value="P-loop containing nucleoside triphosphate hydrolases"/>
    <property type="match status" value="1"/>
</dbReference>
<dbReference type="Pfam" id="PF08740">
    <property type="entry name" value="BCS1_N"/>
    <property type="match status" value="1"/>
</dbReference>
<dbReference type="InterPro" id="IPR014851">
    <property type="entry name" value="BCS1_N"/>
</dbReference>
<comment type="similarity">
    <text evidence="2">Belongs to the AAA ATPase family. BCS1 subfamily.</text>
</comment>
<dbReference type="GO" id="GO:0005743">
    <property type="term" value="C:mitochondrial inner membrane"/>
    <property type="evidence" value="ECO:0007669"/>
    <property type="project" value="UniProtKB-SubCell"/>
</dbReference>
<evidence type="ECO:0000256" key="10">
    <source>
        <dbReference type="ARBA" id="ARBA00023128"/>
    </source>
</evidence>
<name>A0A226DYS4_FOLCA</name>
<evidence type="ECO:0000256" key="2">
    <source>
        <dbReference type="ARBA" id="ARBA00007448"/>
    </source>
</evidence>
<dbReference type="InterPro" id="IPR057495">
    <property type="entry name" value="AAA_lid_BCS1"/>
</dbReference>
<dbReference type="GO" id="GO:0005524">
    <property type="term" value="F:ATP binding"/>
    <property type="evidence" value="ECO:0007669"/>
    <property type="project" value="UniProtKB-KW"/>
</dbReference>
<dbReference type="AlphaFoldDB" id="A0A226DYS4"/>
<evidence type="ECO:0000256" key="3">
    <source>
        <dbReference type="ARBA" id="ARBA00016942"/>
    </source>
</evidence>
<evidence type="ECO:0000256" key="1">
    <source>
        <dbReference type="ARBA" id="ARBA00004434"/>
    </source>
</evidence>
<dbReference type="OrthoDB" id="10251412at2759"/>
<sequence length="446" mass="50901">MDSIIAKMKLFPIIKRPSLFTGVAILAGAACYVAWNFKTGRYSRIDWIKGFLIYARVRGAKSKFVAASYTELYYFHLLTYIGKLLPENERCKRLEIVHDLLPGQENDLTADHDYQFVKLPLTTEFQYKGATFFLLMCTQTDEVDVGTFPWNRALLEELLQEAMDMQRGKKSDEVVYFFYLSSTLDWQQMAHRKKRPMDSVILNDGVKEGLIQDVRGFFANREWYLDKGIPYRRGYLLHGPPGTGKSSIIFSLAGEIGYDICFLSLSSPHLNDDALATAMSKVFVKTIVLIEDIDSAFDHKDSTDAPNKMADSCKVTFKGILNALDGVSSQEGRIVFITTNHIKKLDPALIRPGRVDVKICIDYATEDQIRKMFARFYPHVEPQVVKEMCLKIQKGLKKSRKKASMACLQSLFILHKDNPNDAVDHAEKHFEEYADSANTGYLDFYM</sequence>
<evidence type="ECO:0000313" key="16">
    <source>
        <dbReference type="EMBL" id="OXA49841.1"/>
    </source>
</evidence>
<dbReference type="STRING" id="158441.A0A226DYS4"/>
<keyword evidence="4" id="KW-0812">Transmembrane</keyword>
<dbReference type="InterPro" id="IPR003960">
    <property type="entry name" value="ATPase_AAA_CS"/>
</dbReference>
<dbReference type="EMBL" id="LNIX01000010">
    <property type="protein sequence ID" value="OXA49841.1"/>
    <property type="molecule type" value="Genomic_DNA"/>
</dbReference>
<evidence type="ECO:0000256" key="6">
    <source>
        <dbReference type="ARBA" id="ARBA00022792"/>
    </source>
</evidence>
<dbReference type="CDD" id="cd19510">
    <property type="entry name" value="RecA-like_BCS1"/>
    <property type="match status" value="1"/>
</dbReference>
<evidence type="ECO:0000259" key="15">
    <source>
        <dbReference type="SMART" id="SM00382"/>
    </source>
</evidence>
<evidence type="ECO:0000256" key="4">
    <source>
        <dbReference type="ARBA" id="ARBA00022692"/>
    </source>
</evidence>
<dbReference type="PROSITE" id="PS00674">
    <property type="entry name" value="AAA"/>
    <property type="match status" value="1"/>
</dbReference>
<dbReference type="Pfam" id="PF25426">
    <property type="entry name" value="AAA_lid_BCS1"/>
    <property type="match status" value="1"/>
</dbReference>
<proteinExistence type="inferred from homology"/>
<dbReference type="InterPro" id="IPR050747">
    <property type="entry name" value="Mitochondrial_chaperone_BCS1"/>
</dbReference>
<dbReference type="Proteomes" id="UP000198287">
    <property type="component" value="Unassembled WGS sequence"/>
</dbReference>
<keyword evidence="9" id="KW-1133">Transmembrane helix</keyword>
<comment type="subcellular location">
    <subcellularLocation>
        <location evidence="1">Mitochondrion inner membrane</location>
        <topology evidence="1">Single-pass membrane protein</topology>
    </subcellularLocation>
</comment>
<dbReference type="InterPro" id="IPR027417">
    <property type="entry name" value="P-loop_NTPase"/>
</dbReference>